<feature type="domain" description="Peptidase M13 N-terminal" evidence="10">
    <location>
        <begin position="208"/>
        <end position="580"/>
    </location>
</feature>
<dbReference type="Proteomes" id="UP001321473">
    <property type="component" value="Unassembled WGS sequence"/>
</dbReference>
<evidence type="ECO:0000256" key="5">
    <source>
        <dbReference type="ARBA" id="ARBA00022801"/>
    </source>
</evidence>
<dbReference type="InterPro" id="IPR008753">
    <property type="entry name" value="Peptidase_M13_N"/>
</dbReference>
<keyword evidence="6" id="KW-0862">Zinc</keyword>
<feature type="region of interest" description="Disordered" evidence="8">
    <location>
        <begin position="90"/>
        <end position="122"/>
    </location>
</feature>
<dbReference type="Gene3D" id="1.10.1380.10">
    <property type="entry name" value="Neutral endopeptidase , domain2"/>
    <property type="match status" value="1"/>
</dbReference>
<feature type="region of interest" description="Disordered" evidence="8">
    <location>
        <begin position="1"/>
        <end position="78"/>
    </location>
</feature>
<dbReference type="Pfam" id="PF05649">
    <property type="entry name" value="Peptidase_M13_N"/>
    <property type="match status" value="1"/>
</dbReference>
<feature type="compositionally biased region" description="Pro residues" evidence="8">
    <location>
        <begin position="46"/>
        <end position="59"/>
    </location>
</feature>
<dbReference type="InterPro" id="IPR024079">
    <property type="entry name" value="MetalloPept_cat_dom_sf"/>
</dbReference>
<dbReference type="PRINTS" id="PR00786">
    <property type="entry name" value="NEPRILYSIN"/>
</dbReference>
<dbReference type="GO" id="GO:0046872">
    <property type="term" value="F:metal ion binding"/>
    <property type="evidence" value="ECO:0007669"/>
    <property type="project" value="UniProtKB-KW"/>
</dbReference>
<reference evidence="11 12" key="1">
    <citation type="journal article" date="2023" name="Arcadia Sci">
        <title>De novo assembly of a long-read Amblyomma americanum tick genome.</title>
        <authorList>
            <person name="Chou S."/>
            <person name="Poskanzer K.E."/>
            <person name="Rollins M."/>
            <person name="Thuy-Boun P.S."/>
        </authorList>
    </citation>
    <scope>NUCLEOTIDE SEQUENCE [LARGE SCALE GENOMIC DNA]</scope>
    <source>
        <strain evidence="11">F_SG_1</strain>
        <tissue evidence="11">Salivary glands</tissue>
    </source>
</reference>
<evidence type="ECO:0000256" key="8">
    <source>
        <dbReference type="SAM" id="MobiDB-lite"/>
    </source>
</evidence>
<dbReference type="GO" id="GO:0016485">
    <property type="term" value="P:protein processing"/>
    <property type="evidence" value="ECO:0007669"/>
    <property type="project" value="TreeGrafter"/>
</dbReference>
<dbReference type="PANTHER" id="PTHR11733:SF241">
    <property type="entry name" value="GH26575P-RELATED"/>
    <property type="match status" value="1"/>
</dbReference>
<dbReference type="AlphaFoldDB" id="A0AAQ4DZX7"/>
<evidence type="ECO:0000256" key="6">
    <source>
        <dbReference type="ARBA" id="ARBA00022833"/>
    </source>
</evidence>
<dbReference type="GO" id="GO:0005886">
    <property type="term" value="C:plasma membrane"/>
    <property type="evidence" value="ECO:0007669"/>
    <property type="project" value="TreeGrafter"/>
</dbReference>
<keyword evidence="3" id="KW-0645">Protease</keyword>
<dbReference type="InterPro" id="IPR018497">
    <property type="entry name" value="Peptidase_M13_C"/>
</dbReference>
<keyword evidence="5" id="KW-0378">Hydrolase</keyword>
<evidence type="ECO:0000256" key="2">
    <source>
        <dbReference type="ARBA" id="ARBA00007357"/>
    </source>
</evidence>
<evidence type="ECO:0000256" key="3">
    <source>
        <dbReference type="ARBA" id="ARBA00022670"/>
    </source>
</evidence>
<dbReference type="Pfam" id="PF01431">
    <property type="entry name" value="Peptidase_M13"/>
    <property type="match status" value="1"/>
</dbReference>
<comment type="similarity">
    <text evidence="2">Belongs to the peptidase M13 family.</text>
</comment>
<keyword evidence="12" id="KW-1185">Reference proteome</keyword>
<dbReference type="SUPFAM" id="SSF55486">
    <property type="entry name" value="Metalloproteases ('zincins'), catalytic domain"/>
    <property type="match status" value="1"/>
</dbReference>
<sequence length="854" mass="96219">MKRFPSKGITSPRSGPSSPPAATASGPQRWRAFGEAPGSWNVLPSPSTPGPRTRPPYAPPWTRRVQGGSFRQEALSPEKLTSRAGHLRMLLSPSGAGGQMPLSPPAADATLFSPPETKQPQQYSTAAITELEDEGEQEQRLFLGIFPDDDEGNLEYCAYMAAYIAGVIILLLIVESAASAYFQYCDVPVDCFNLDKELERSRYVEVDPCHDMFAHVCGRWTSMYPDQLDQFEVLNNRLRISLLENIDEASTSSSSAVDKAGAALYSCMRVGEDGVDRTSTIRDVLDRHGLHFPAQESRSTRDVFRILVALTLQDLLGVFFQLKLTPYVKADNQFVFELKYSETMYRYVTNEEVMAACVRAYDPALRDVTDLAKSLLHVENDVRTMTDMYSPSDQEPQYYKLRDIEIVHSEYDQLDAVIKAQWWVDDINENIPKDAAITLDTEILIREKYVLLVMAGVLRAYKTRSVQLQSFIAWKVIKYLSYTASSRMFYCHFPLGRAHWMQTFANALGRCTGYVKVVMPHALLQLQLKNILDEETVNYAHTVAERIMLQMEISYNFSWLDAKSAKGVVERLRSIHQIIGTASKFRSESALDSYYQHIPESNPELKFADWLVVAHRSVAAHKKRFLQPSATDAASISKDDWEISGISVGAFYVIVYHIIYVPGSILMPPFMVPDGPNTYNYGAIGKVIGHEISHAFDTKYLDVNPRGEKHVFYTRQFARMLEKQRDCLILQANKMTRSAIAGNNSISEAFADNAGVEAAYLAYAALPKSDRQAGAGSYTADQAFFAGGCFMFCQAKDDFSEFSIYLPHNLRCNQPCINTQEFAEAFRCKKGSPMFPRRRCDIHDTQRIMVPDTR</sequence>
<organism evidence="11 12">
    <name type="scientific">Amblyomma americanum</name>
    <name type="common">Lone star tick</name>
    <dbReference type="NCBI Taxonomy" id="6943"/>
    <lineage>
        <taxon>Eukaryota</taxon>
        <taxon>Metazoa</taxon>
        <taxon>Ecdysozoa</taxon>
        <taxon>Arthropoda</taxon>
        <taxon>Chelicerata</taxon>
        <taxon>Arachnida</taxon>
        <taxon>Acari</taxon>
        <taxon>Parasitiformes</taxon>
        <taxon>Ixodida</taxon>
        <taxon>Ixodoidea</taxon>
        <taxon>Ixodidae</taxon>
        <taxon>Amblyomminae</taxon>
        <taxon>Amblyomma</taxon>
    </lineage>
</organism>
<dbReference type="EMBL" id="JARKHS020024631">
    <property type="protein sequence ID" value="KAK8768017.1"/>
    <property type="molecule type" value="Genomic_DNA"/>
</dbReference>
<dbReference type="GO" id="GO:0004222">
    <property type="term" value="F:metalloendopeptidase activity"/>
    <property type="evidence" value="ECO:0007669"/>
    <property type="project" value="InterPro"/>
</dbReference>
<evidence type="ECO:0008006" key="13">
    <source>
        <dbReference type="Google" id="ProtNLM"/>
    </source>
</evidence>
<gene>
    <name evidence="11" type="ORF">V5799_005203</name>
</gene>
<feature type="compositionally biased region" description="Low complexity" evidence="8">
    <location>
        <begin position="10"/>
        <end position="27"/>
    </location>
</feature>
<accession>A0AAQ4DZX7</accession>
<name>A0AAQ4DZX7_AMBAM</name>
<dbReference type="InterPro" id="IPR000718">
    <property type="entry name" value="Peptidase_M13"/>
</dbReference>
<evidence type="ECO:0000313" key="11">
    <source>
        <dbReference type="EMBL" id="KAK8768017.1"/>
    </source>
</evidence>
<dbReference type="PANTHER" id="PTHR11733">
    <property type="entry name" value="ZINC METALLOPROTEASE FAMILY M13 NEPRILYSIN-RELATED"/>
    <property type="match status" value="1"/>
</dbReference>
<keyword evidence="7" id="KW-0482">Metalloprotease</keyword>
<evidence type="ECO:0000256" key="4">
    <source>
        <dbReference type="ARBA" id="ARBA00022723"/>
    </source>
</evidence>
<comment type="cofactor">
    <cofactor evidence="1">
        <name>Zn(2+)</name>
        <dbReference type="ChEBI" id="CHEBI:29105"/>
    </cofactor>
</comment>
<evidence type="ECO:0000259" key="9">
    <source>
        <dbReference type="Pfam" id="PF01431"/>
    </source>
</evidence>
<proteinExistence type="inferred from homology"/>
<dbReference type="Gene3D" id="3.40.390.10">
    <property type="entry name" value="Collagenase (Catalytic Domain)"/>
    <property type="match status" value="1"/>
</dbReference>
<comment type="caution">
    <text evidence="11">The sequence shown here is derived from an EMBL/GenBank/DDBJ whole genome shotgun (WGS) entry which is preliminary data.</text>
</comment>
<dbReference type="PROSITE" id="PS51885">
    <property type="entry name" value="NEPRILYSIN"/>
    <property type="match status" value="1"/>
</dbReference>
<evidence type="ECO:0000256" key="7">
    <source>
        <dbReference type="ARBA" id="ARBA00023049"/>
    </source>
</evidence>
<evidence type="ECO:0000259" key="10">
    <source>
        <dbReference type="Pfam" id="PF05649"/>
    </source>
</evidence>
<feature type="domain" description="Peptidase M13 C-terminal" evidence="9">
    <location>
        <begin position="650"/>
        <end position="842"/>
    </location>
</feature>
<evidence type="ECO:0000313" key="12">
    <source>
        <dbReference type="Proteomes" id="UP001321473"/>
    </source>
</evidence>
<dbReference type="InterPro" id="IPR042089">
    <property type="entry name" value="Peptidase_M13_dom_2"/>
</dbReference>
<evidence type="ECO:0000256" key="1">
    <source>
        <dbReference type="ARBA" id="ARBA00001947"/>
    </source>
</evidence>
<keyword evidence="4" id="KW-0479">Metal-binding</keyword>
<protein>
    <recommendedName>
        <fullName evidence="13">M13 family peptidase</fullName>
    </recommendedName>
</protein>